<keyword evidence="1" id="KW-0472">Membrane</keyword>
<evidence type="ECO:0000313" key="3">
    <source>
        <dbReference type="Proteomes" id="UP001059596"/>
    </source>
</evidence>
<feature type="transmembrane region" description="Helical" evidence="1">
    <location>
        <begin position="14"/>
        <end position="35"/>
    </location>
</feature>
<keyword evidence="1" id="KW-0812">Transmembrane</keyword>
<accession>A0A9Q0BVF9</accession>
<sequence>FRDLQITLNFGGNFFFHFLLRLLFSLFCLFPAAGINKNFHLHIKINAHFCCCYFNLSFGRLPIGGSWPTLTKKQGKGKLCPNTRGLTINAAFWP</sequence>
<gene>
    <name evidence="2" type="ORF">M5D96_002227</name>
</gene>
<dbReference type="Proteomes" id="UP001059596">
    <property type="component" value="Chromosome 3R"/>
</dbReference>
<evidence type="ECO:0000313" key="2">
    <source>
        <dbReference type="EMBL" id="KAI8046027.1"/>
    </source>
</evidence>
<dbReference type="EMBL" id="JAMKOV010000001">
    <property type="protein sequence ID" value="KAI8046027.1"/>
    <property type="molecule type" value="Genomic_DNA"/>
</dbReference>
<name>A0A9Q0BVF9_9MUSC</name>
<comment type="caution">
    <text evidence="2">The sequence shown here is derived from an EMBL/GenBank/DDBJ whole genome shotgun (WGS) entry which is preliminary data.</text>
</comment>
<keyword evidence="3" id="KW-1185">Reference proteome</keyword>
<proteinExistence type="predicted"/>
<dbReference type="AlphaFoldDB" id="A0A9Q0BVF9"/>
<feature type="non-terminal residue" evidence="2">
    <location>
        <position position="1"/>
    </location>
</feature>
<protein>
    <submittedName>
        <fullName evidence="2">Uncharacterized protein</fullName>
    </submittedName>
</protein>
<keyword evidence="1" id="KW-1133">Transmembrane helix</keyword>
<reference evidence="2" key="1">
    <citation type="journal article" date="2023" name="Genome Biol. Evol.">
        <title>Long-read-based Genome Assembly of Drosophila gunungcola Reveals Fewer Chemosensory Genes in Flower-breeding Species.</title>
        <authorList>
            <person name="Negi A."/>
            <person name="Liao B.Y."/>
            <person name="Yeh S.D."/>
        </authorList>
    </citation>
    <scope>NUCLEOTIDE SEQUENCE</scope>
    <source>
        <strain evidence="2">Sukarami</strain>
    </source>
</reference>
<evidence type="ECO:0000256" key="1">
    <source>
        <dbReference type="SAM" id="Phobius"/>
    </source>
</evidence>
<organism evidence="2 3">
    <name type="scientific">Drosophila gunungcola</name>
    <name type="common">fruit fly</name>
    <dbReference type="NCBI Taxonomy" id="103775"/>
    <lineage>
        <taxon>Eukaryota</taxon>
        <taxon>Metazoa</taxon>
        <taxon>Ecdysozoa</taxon>
        <taxon>Arthropoda</taxon>
        <taxon>Hexapoda</taxon>
        <taxon>Insecta</taxon>
        <taxon>Pterygota</taxon>
        <taxon>Neoptera</taxon>
        <taxon>Endopterygota</taxon>
        <taxon>Diptera</taxon>
        <taxon>Brachycera</taxon>
        <taxon>Muscomorpha</taxon>
        <taxon>Ephydroidea</taxon>
        <taxon>Drosophilidae</taxon>
        <taxon>Drosophila</taxon>
        <taxon>Sophophora</taxon>
    </lineage>
</organism>